<dbReference type="InterPro" id="IPR027417">
    <property type="entry name" value="P-loop_NTPase"/>
</dbReference>
<dbReference type="SMART" id="SM00487">
    <property type="entry name" value="DEXDc"/>
    <property type="match status" value="1"/>
</dbReference>
<organism evidence="2 3">
    <name type="scientific">Desmophyllum pertusum</name>
    <dbReference type="NCBI Taxonomy" id="174260"/>
    <lineage>
        <taxon>Eukaryota</taxon>
        <taxon>Metazoa</taxon>
        <taxon>Cnidaria</taxon>
        <taxon>Anthozoa</taxon>
        <taxon>Hexacorallia</taxon>
        <taxon>Scleractinia</taxon>
        <taxon>Caryophylliina</taxon>
        <taxon>Caryophylliidae</taxon>
        <taxon>Desmophyllum</taxon>
    </lineage>
</organism>
<dbReference type="Proteomes" id="UP001163046">
    <property type="component" value="Unassembled WGS sequence"/>
</dbReference>
<name>A0A9W9YZ10_9CNID</name>
<dbReference type="Gene3D" id="3.80.10.10">
    <property type="entry name" value="Ribonuclease Inhibitor"/>
    <property type="match status" value="1"/>
</dbReference>
<protein>
    <submittedName>
        <fullName evidence="2">DNA repair and recombination protein rad54b</fullName>
    </submittedName>
</protein>
<dbReference type="AlphaFoldDB" id="A0A9W9YZ10"/>
<dbReference type="EMBL" id="MU826838">
    <property type="protein sequence ID" value="KAJ7372121.1"/>
    <property type="molecule type" value="Genomic_DNA"/>
</dbReference>
<feature type="domain" description="Helicase ATP-binding" evidence="1">
    <location>
        <begin position="215"/>
        <end position="382"/>
    </location>
</feature>
<dbReference type="InterPro" id="IPR014001">
    <property type="entry name" value="Helicase_ATP-bd"/>
</dbReference>
<dbReference type="InterPro" id="IPR038718">
    <property type="entry name" value="SNF2-like_sf"/>
</dbReference>
<dbReference type="Gene3D" id="3.40.50.300">
    <property type="entry name" value="P-loop containing nucleotide triphosphate hydrolases"/>
    <property type="match status" value="1"/>
</dbReference>
<dbReference type="SUPFAM" id="SSF52540">
    <property type="entry name" value="P-loop containing nucleoside triphosphate hydrolases"/>
    <property type="match status" value="2"/>
</dbReference>
<proteinExistence type="predicted"/>
<dbReference type="InterPro" id="IPR050496">
    <property type="entry name" value="SNF2_RAD54_helicase_repair"/>
</dbReference>
<dbReference type="InterPro" id="IPR032675">
    <property type="entry name" value="LRR_dom_sf"/>
</dbReference>
<dbReference type="GO" id="GO:0015616">
    <property type="term" value="F:DNA translocase activity"/>
    <property type="evidence" value="ECO:0007669"/>
    <property type="project" value="TreeGrafter"/>
</dbReference>
<dbReference type="GO" id="GO:0005634">
    <property type="term" value="C:nucleus"/>
    <property type="evidence" value="ECO:0007669"/>
    <property type="project" value="TreeGrafter"/>
</dbReference>
<dbReference type="GO" id="GO:0005524">
    <property type="term" value="F:ATP binding"/>
    <property type="evidence" value="ECO:0007669"/>
    <property type="project" value="InterPro"/>
</dbReference>
<evidence type="ECO:0000259" key="1">
    <source>
        <dbReference type="PROSITE" id="PS51192"/>
    </source>
</evidence>
<dbReference type="Gene3D" id="1.20.120.850">
    <property type="entry name" value="SWI2/SNF2 ATPases, N-terminal domain"/>
    <property type="match status" value="1"/>
</dbReference>
<dbReference type="GO" id="GO:0000724">
    <property type="term" value="P:double-strand break repair via homologous recombination"/>
    <property type="evidence" value="ECO:0007669"/>
    <property type="project" value="TreeGrafter"/>
</dbReference>
<dbReference type="PANTHER" id="PTHR45629">
    <property type="entry name" value="SNF2/RAD54 FAMILY MEMBER"/>
    <property type="match status" value="1"/>
</dbReference>
<comment type="caution">
    <text evidence="2">The sequence shown here is derived from an EMBL/GenBank/DDBJ whole genome shotgun (WGS) entry which is preliminary data.</text>
</comment>
<dbReference type="GO" id="GO:0007131">
    <property type="term" value="P:reciprocal meiotic recombination"/>
    <property type="evidence" value="ECO:0007669"/>
    <property type="project" value="TreeGrafter"/>
</dbReference>
<dbReference type="OrthoDB" id="6020740at2759"/>
<dbReference type="FunFam" id="3.40.50.10810:FF:000020">
    <property type="entry name" value="DNA repair and recombination protein RAD54B"/>
    <property type="match status" value="1"/>
</dbReference>
<gene>
    <name evidence="2" type="primary">RAD54B_4</name>
    <name evidence="2" type="ORF">OS493_020546</name>
</gene>
<dbReference type="Pfam" id="PF00176">
    <property type="entry name" value="SNF2-rel_dom"/>
    <property type="match status" value="1"/>
</dbReference>
<evidence type="ECO:0000313" key="3">
    <source>
        <dbReference type="Proteomes" id="UP001163046"/>
    </source>
</evidence>
<dbReference type="Gene3D" id="3.40.50.10810">
    <property type="entry name" value="Tandem AAA-ATPase domain"/>
    <property type="match status" value="1"/>
</dbReference>
<dbReference type="PANTHER" id="PTHR45629:SF7">
    <property type="entry name" value="DNA EXCISION REPAIR PROTEIN ERCC-6-RELATED"/>
    <property type="match status" value="1"/>
</dbReference>
<reference evidence="2" key="1">
    <citation type="submission" date="2023-01" db="EMBL/GenBank/DDBJ databases">
        <title>Genome assembly of the deep-sea coral Lophelia pertusa.</title>
        <authorList>
            <person name="Herrera S."/>
            <person name="Cordes E."/>
        </authorList>
    </citation>
    <scope>NUCLEOTIDE SEQUENCE</scope>
    <source>
        <strain evidence="2">USNM1676648</strain>
        <tissue evidence="2">Polyp</tissue>
    </source>
</reference>
<accession>A0A9W9YZ10</accession>
<dbReference type="InterPro" id="IPR000330">
    <property type="entry name" value="SNF2_N"/>
</dbReference>
<evidence type="ECO:0000313" key="2">
    <source>
        <dbReference type="EMBL" id="KAJ7372121.1"/>
    </source>
</evidence>
<keyword evidence="3" id="KW-1185">Reference proteome</keyword>
<dbReference type="PROSITE" id="PS51192">
    <property type="entry name" value="HELICASE_ATP_BIND_1"/>
    <property type="match status" value="1"/>
</dbReference>
<sequence>MEALCKLEEMEALFAGFNKTLPLDILLSVISAQEVALAPLTKSLRYFPNLSWLDLDNLDMDERNLCGLLESFRFIPNLKGLILSGNPLGHAVTSIVRTSSTCQSLDFSLSTKQIENRAILFEYFDVVFLLQGLNKPFVCNVKRDVTTETRQVVTPGHDVNAPGALVMPRPSATHQLEHNRGGLDIRDVVVDPHVSQHLRPHQRDGVMFLYECVMGLRNFNGNGAILADDMGLGKTLQCISLIWTLHKQGMYGGHCSVKRTLIITPGSLVKNWSSEFRKWLGNERLKVYTVNSDKRVKEFMNSPLYPVMIISYEMFRRSVEEVRNIKFGLVICDEAHRLKNTTIKTATKISGLKTKRRILLTGTPVQNDLKEFHSLVDVCNPGILGTQSCFRRLYEEPIVHGQQPDATSEEKLLGQTRAAELNRLTSMFFLRRTSEVNSRYLPPKVESVVFCRPSLLQLSVYRHLLTSRVVRSCLTSYSSGGSRHLVCIGALKKLCNDPSLIYSQCQEANEMADSLDIDQEASVYEGLDRSFPESYKPDRFTTDHSGKLQVLSHILAQIHRIGERSCTYL</sequence>
<dbReference type="SUPFAM" id="SSF52047">
    <property type="entry name" value="RNI-like"/>
    <property type="match status" value="1"/>
</dbReference>